<dbReference type="PANTHER" id="PTHR38108:SF1">
    <property type="entry name" value="UPF0319 PROTEIN YCCT"/>
    <property type="match status" value="1"/>
</dbReference>
<accession>A0A128EZV2</accession>
<organism evidence="4 5">
    <name type="scientific">Grimontia celer</name>
    <dbReference type="NCBI Taxonomy" id="1796497"/>
    <lineage>
        <taxon>Bacteria</taxon>
        <taxon>Pseudomonadati</taxon>
        <taxon>Pseudomonadota</taxon>
        <taxon>Gammaproteobacteria</taxon>
        <taxon>Vibrionales</taxon>
        <taxon>Vibrionaceae</taxon>
        <taxon>Grimontia</taxon>
    </lineage>
</organism>
<evidence type="ECO:0000256" key="1">
    <source>
        <dbReference type="ARBA" id="ARBA00008490"/>
    </source>
</evidence>
<dbReference type="PANTHER" id="PTHR38108">
    <property type="entry name" value="UPF0319 PROTEIN YCCT"/>
    <property type="match status" value="1"/>
</dbReference>
<reference evidence="5" key="1">
    <citation type="submission" date="2016-02" db="EMBL/GenBank/DDBJ databases">
        <authorList>
            <person name="Rodrigo-Torres Lidia"/>
            <person name="Arahal R.David."/>
        </authorList>
    </citation>
    <scope>NUCLEOTIDE SEQUENCE [LARGE SCALE GENOMIC DNA]</scope>
    <source>
        <strain evidence="5">CECT 9029</strain>
    </source>
</reference>
<evidence type="ECO:0000313" key="5">
    <source>
        <dbReference type="Proteomes" id="UP000071641"/>
    </source>
</evidence>
<dbReference type="OrthoDB" id="6214779at2"/>
<feature type="signal peptide" evidence="3">
    <location>
        <begin position="1"/>
        <end position="22"/>
    </location>
</feature>
<comment type="similarity">
    <text evidence="1 3">Belongs to the UPF0319 family.</text>
</comment>
<dbReference type="Proteomes" id="UP000071641">
    <property type="component" value="Unassembled WGS sequence"/>
</dbReference>
<proteinExistence type="inferred from homology"/>
<dbReference type="AlphaFoldDB" id="A0A128EZV2"/>
<gene>
    <name evidence="4" type="ORF">GCE9029_01837</name>
</gene>
<sequence precursor="true">MMKNLLLITLAFVSFYSSSASLEVGSDLRVLVLNGKEVDADSGDLLKLAAGDNQIVVRYKSILDNGSKTKFFESKPYVFQFTDLGEDLTISVERFRKYKQAEKAFGNNNVKWFVEKRSGGSVPFRFDELPGNPGFLPYADLPKAVATYNKKNGIYFEGQEIKVLNEEVIVAVSETGEVELTGDALAQLKLWYTKASKEERKAFRKWVIDQE</sequence>
<dbReference type="InterPro" id="IPR018635">
    <property type="entry name" value="UPF0319"/>
</dbReference>
<evidence type="ECO:0000256" key="2">
    <source>
        <dbReference type="ARBA" id="ARBA00022729"/>
    </source>
</evidence>
<feature type="chain" id="PRO_5008999270" description="UPF0319 protein GCE9029_01837" evidence="3">
    <location>
        <begin position="23"/>
        <end position="211"/>
    </location>
</feature>
<name>A0A128EZV2_9GAMM</name>
<keyword evidence="5" id="KW-1185">Reference proteome</keyword>
<evidence type="ECO:0000313" key="4">
    <source>
        <dbReference type="EMBL" id="CZF80079.1"/>
    </source>
</evidence>
<protein>
    <recommendedName>
        <fullName evidence="3">UPF0319 protein GCE9029_01837</fullName>
    </recommendedName>
</protein>
<dbReference type="HAMAP" id="MF_00789">
    <property type="entry name" value="UPF0319"/>
    <property type="match status" value="1"/>
</dbReference>
<dbReference type="RefSeq" id="WP_157487790.1">
    <property type="nucleotide sequence ID" value="NZ_FIZX01000001.1"/>
</dbReference>
<evidence type="ECO:0000256" key="3">
    <source>
        <dbReference type="HAMAP-Rule" id="MF_00789"/>
    </source>
</evidence>
<dbReference type="EMBL" id="FIZX01000001">
    <property type="protein sequence ID" value="CZF80079.1"/>
    <property type="molecule type" value="Genomic_DNA"/>
</dbReference>
<keyword evidence="2 3" id="KW-0732">Signal</keyword>
<dbReference type="Pfam" id="PF09829">
    <property type="entry name" value="DUF2057"/>
    <property type="match status" value="1"/>
</dbReference>